<evidence type="ECO:0000256" key="2">
    <source>
        <dbReference type="ARBA" id="ARBA00005262"/>
    </source>
</evidence>
<evidence type="ECO:0000256" key="1">
    <source>
        <dbReference type="ARBA" id="ARBA00004651"/>
    </source>
</evidence>
<comment type="similarity">
    <text evidence="2">Belongs to the chromate ion transporter (CHR) (TC 2.A.51) family.</text>
</comment>
<dbReference type="InterPro" id="IPR014047">
    <property type="entry name" value="Chr_Tranpt_l_chain"/>
</dbReference>
<evidence type="ECO:0000256" key="4">
    <source>
        <dbReference type="ARBA" id="ARBA00022692"/>
    </source>
</evidence>
<evidence type="ECO:0000256" key="5">
    <source>
        <dbReference type="ARBA" id="ARBA00022989"/>
    </source>
</evidence>
<evidence type="ECO:0000256" key="7">
    <source>
        <dbReference type="SAM" id="Phobius"/>
    </source>
</evidence>
<feature type="transmembrane region" description="Helical" evidence="7">
    <location>
        <begin position="27"/>
        <end position="49"/>
    </location>
</feature>
<protein>
    <recommendedName>
        <fullName evidence="9">Chromate ion transporter family</fullName>
    </recommendedName>
</protein>
<dbReference type="PIRSF" id="PIRSF004810">
    <property type="entry name" value="ChrA"/>
    <property type="match status" value="1"/>
</dbReference>
<gene>
    <name evidence="8" type="ORF">MSP1401_LOCUS5088</name>
</gene>
<feature type="transmembrane region" description="Helical" evidence="7">
    <location>
        <begin position="211"/>
        <end position="235"/>
    </location>
</feature>
<keyword evidence="6 7" id="KW-0472">Membrane</keyword>
<dbReference type="AlphaFoldDB" id="A0A7S0CZ50"/>
<dbReference type="PANTHER" id="PTHR33567">
    <property type="entry name" value="CHROMATE ION TRANSPORTER (EUROFUNG)"/>
    <property type="match status" value="1"/>
</dbReference>
<evidence type="ECO:0008006" key="9">
    <source>
        <dbReference type="Google" id="ProtNLM"/>
    </source>
</evidence>
<feature type="transmembrane region" description="Helical" evidence="7">
    <location>
        <begin position="136"/>
        <end position="153"/>
    </location>
</feature>
<comment type="subcellular location">
    <subcellularLocation>
        <location evidence="1">Cell membrane</location>
        <topology evidence="1">Multi-pass membrane protein</topology>
    </subcellularLocation>
</comment>
<evidence type="ECO:0000256" key="6">
    <source>
        <dbReference type="ARBA" id="ARBA00023136"/>
    </source>
</evidence>
<dbReference type="GO" id="GO:0015109">
    <property type="term" value="F:chromate transmembrane transporter activity"/>
    <property type="evidence" value="ECO:0007669"/>
    <property type="project" value="InterPro"/>
</dbReference>
<reference evidence="8" key="1">
    <citation type="submission" date="2021-01" db="EMBL/GenBank/DDBJ databases">
        <authorList>
            <person name="Corre E."/>
            <person name="Pelletier E."/>
            <person name="Niang G."/>
            <person name="Scheremetjew M."/>
            <person name="Finn R."/>
            <person name="Kale V."/>
            <person name="Holt S."/>
            <person name="Cochrane G."/>
            <person name="Meng A."/>
            <person name="Brown T."/>
            <person name="Cohen L."/>
        </authorList>
    </citation>
    <scope>NUCLEOTIDE SEQUENCE</scope>
    <source>
        <strain evidence="8">CCAC1681</strain>
    </source>
</reference>
<dbReference type="Pfam" id="PF02417">
    <property type="entry name" value="Chromate_transp"/>
    <property type="match status" value="2"/>
</dbReference>
<dbReference type="EMBL" id="HBEN01006232">
    <property type="protein sequence ID" value="CAD8438183.1"/>
    <property type="molecule type" value="Transcribed_RNA"/>
</dbReference>
<feature type="transmembrane region" description="Helical" evidence="7">
    <location>
        <begin position="350"/>
        <end position="376"/>
    </location>
</feature>
<organism evidence="8">
    <name type="scientific">Micromonas pusilla</name>
    <name type="common">Picoplanktonic green alga</name>
    <name type="synonym">Chromulina pusilla</name>
    <dbReference type="NCBI Taxonomy" id="38833"/>
    <lineage>
        <taxon>Eukaryota</taxon>
        <taxon>Viridiplantae</taxon>
        <taxon>Chlorophyta</taxon>
        <taxon>Mamiellophyceae</taxon>
        <taxon>Mamiellales</taxon>
        <taxon>Mamiellaceae</taxon>
        <taxon>Micromonas</taxon>
    </lineage>
</organism>
<feature type="transmembrane region" description="Helical" evidence="7">
    <location>
        <begin position="463"/>
        <end position="484"/>
    </location>
</feature>
<evidence type="ECO:0000256" key="3">
    <source>
        <dbReference type="ARBA" id="ARBA00022475"/>
    </source>
</evidence>
<keyword evidence="4 7" id="KW-0812">Transmembrane</keyword>
<feature type="transmembrane region" description="Helical" evidence="7">
    <location>
        <begin position="317"/>
        <end position="338"/>
    </location>
</feature>
<dbReference type="InterPro" id="IPR003370">
    <property type="entry name" value="Chromate_transpt"/>
</dbReference>
<name>A0A7S0CZ50_MICPS</name>
<feature type="transmembrane region" description="Helical" evidence="7">
    <location>
        <begin position="165"/>
        <end position="191"/>
    </location>
</feature>
<accession>A0A7S0CZ50</accession>
<sequence length="487" mass="51302">MVSPNATDDPESAEKQPELVKASFKDIFHSFVLMGWTAFGGPAAHIGIFQKAFVEGKRWMSLTVFNELLSLGQCMPGPTSTQVSFAIGVTQKGIPGGLLSGMLFQYPGLMMMSLAGAGAAEVLVNPAEWLRGVSSGLSAAGVALVVSAAVGLAKGQCKDQTTSALCLMSAVVAYYYVSNWIFPLLIVVGGLTTVFVNRKNPVKMPDANETIAHLGLSKIGGGVLILLWITIWVIVVSFTSVTKYEDNKELHWFEAFYRTGSIIFGGGQVVLPLLLKDVTDVAVTCVDAAGALVAAGTAGATCVSVETAKSWITEEQFFAGLAIVQAMPGPLFNLSAYIGALAARRAGANVAAGIAAAWLGLFGPGVMLIYGVLPFWGAFRTHEWYRRALPGLNSSAVGLVVAAVFQMSFKVRELSPMPDASVVIGIVSFYATHFGVPRFWKNAIAAGDKKNEPGSQEQPSPPWMMPAPLAILAGGMLGLIAWAAGCT</sequence>
<evidence type="ECO:0000313" key="8">
    <source>
        <dbReference type="EMBL" id="CAD8438183.1"/>
    </source>
</evidence>
<keyword evidence="3" id="KW-1003">Cell membrane</keyword>
<dbReference type="PANTHER" id="PTHR33567:SF3">
    <property type="entry name" value="CHROMATE ION TRANSPORTER (EUROFUNG)"/>
    <property type="match status" value="1"/>
</dbReference>
<feature type="transmembrane region" description="Helical" evidence="7">
    <location>
        <begin position="388"/>
        <end position="409"/>
    </location>
</feature>
<feature type="transmembrane region" description="Helical" evidence="7">
    <location>
        <begin position="103"/>
        <end position="124"/>
    </location>
</feature>
<dbReference type="GO" id="GO:0005886">
    <property type="term" value="C:plasma membrane"/>
    <property type="evidence" value="ECO:0007669"/>
    <property type="project" value="UniProtKB-SubCell"/>
</dbReference>
<proteinExistence type="inferred from homology"/>
<keyword evidence="5 7" id="KW-1133">Transmembrane helix</keyword>